<dbReference type="Pfam" id="PF04366">
    <property type="entry name" value="Ysc84"/>
    <property type="match status" value="1"/>
</dbReference>
<dbReference type="EMBL" id="MSFO01000008">
    <property type="protein sequence ID" value="PLB44993.1"/>
    <property type="molecule type" value="Genomic_DNA"/>
</dbReference>
<feature type="region of interest" description="Disordered" evidence="1">
    <location>
        <begin position="283"/>
        <end position="302"/>
    </location>
</feature>
<evidence type="ECO:0000313" key="4">
    <source>
        <dbReference type="Proteomes" id="UP000234275"/>
    </source>
</evidence>
<dbReference type="STRING" id="1392250.A0A2I2FWG9"/>
<dbReference type="InterPro" id="IPR033643">
    <property type="entry name" value="SYLF_SH3YL1-like"/>
</dbReference>
<feature type="compositionally biased region" description="Low complexity" evidence="1">
    <location>
        <begin position="341"/>
        <end position="350"/>
    </location>
</feature>
<dbReference type="GO" id="GO:0051666">
    <property type="term" value="P:actin cortical patch localization"/>
    <property type="evidence" value="ECO:0007669"/>
    <property type="project" value="TreeGrafter"/>
</dbReference>
<name>A0A2I2FWG9_9EURO</name>
<dbReference type="RefSeq" id="XP_024700295.1">
    <property type="nucleotide sequence ID" value="XM_024850012.1"/>
</dbReference>
<feature type="region of interest" description="Disordered" evidence="1">
    <location>
        <begin position="246"/>
        <end position="276"/>
    </location>
</feature>
<keyword evidence="4" id="KW-1185">Reference proteome</keyword>
<evidence type="ECO:0000313" key="3">
    <source>
        <dbReference type="EMBL" id="PLB44993.1"/>
    </source>
</evidence>
<dbReference type="AlphaFoldDB" id="A0A2I2FWG9"/>
<dbReference type="GO" id="GO:0051017">
    <property type="term" value="P:actin filament bundle assembly"/>
    <property type="evidence" value="ECO:0007669"/>
    <property type="project" value="TreeGrafter"/>
</dbReference>
<dbReference type="GO" id="GO:0030479">
    <property type="term" value="C:actin cortical patch"/>
    <property type="evidence" value="ECO:0007669"/>
    <property type="project" value="TreeGrafter"/>
</dbReference>
<feature type="domain" description="Ysc84 actin-binding" evidence="2">
    <location>
        <begin position="91"/>
        <end position="213"/>
    </location>
</feature>
<dbReference type="GeneID" id="36557711"/>
<dbReference type="InterPro" id="IPR007461">
    <property type="entry name" value="Ysc84_actin-binding"/>
</dbReference>
<proteinExistence type="predicted"/>
<evidence type="ECO:0000259" key="2">
    <source>
        <dbReference type="Pfam" id="PF04366"/>
    </source>
</evidence>
<protein>
    <submittedName>
        <fullName evidence="3">DUF500-domain-containing protein</fullName>
    </submittedName>
</protein>
<dbReference type="Proteomes" id="UP000234275">
    <property type="component" value="Unassembled WGS sequence"/>
</dbReference>
<dbReference type="InterPro" id="IPR051702">
    <property type="entry name" value="SH3_domain_YSC84-like"/>
</dbReference>
<dbReference type="PANTHER" id="PTHR15629:SF2">
    <property type="entry name" value="SH3 DOMAIN-CONTAINING YSC84-LIKE PROTEIN 1"/>
    <property type="match status" value="1"/>
</dbReference>
<dbReference type="PANTHER" id="PTHR15629">
    <property type="entry name" value="SH3YL1 PROTEIN"/>
    <property type="match status" value="1"/>
</dbReference>
<dbReference type="CDD" id="cd11525">
    <property type="entry name" value="SYLF_SH3YL1_like"/>
    <property type="match status" value="1"/>
</dbReference>
<reference evidence="3 4" key="1">
    <citation type="submission" date="2016-12" db="EMBL/GenBank/DDBJ databases">
        <title>The genomes of Aspergillus section Nigri reveals drivers in fungal speciation.</title>
        <authorList>
            <consortium name="DOE Joint Genome Institute"/>
            <person name="Vesth T.C."/>
            <person name="Nybo J."/>
            <person name="Theobald S."/>
            <person name="Brandl J."/>
            <person name="Frisvad J.C."/>
            <person name="Nielsen K.F."/>
            <person name="Lyhne E.K."/>
            <person name="Kogle M.E."/>
            <person name="Kuo A."/>
            <person name="Riley R."/>
            <person name="Clum A."/>
            <person name="Nolan M."/>
            <person name="Lipzen A."/>
            <person name="Salamov A."/>
            <person name="Henrissat B."/>
            <person name="Wiebenga A."/>
            <person name="De Vries R.P."/>
            <person name="Grigoriev I.V."/>
            <person name="Mortensen U.H."/>
            <person name="Andersen M.R."/>
            <person name="Baker S.E."/>
        </authorList>
    </citation>
    <scope>NUCLEOTIDE SEQUENCE [LARGE SCALE GENOMIC DNA]</scope>
    <source>
        <strain evidence="3 4">IBT 23096</strain>
    </source>
</reference>
<comment type="caution">
    <text evidence="3">The sequence shown here is derived from an EMBL/GenBank/DDBJ whole genome shotgun (WGS) entry which is preliminary data.</text>
</comment>
<gene>
    <name evidence="3" type="ORF">P170DRAFT_440165</name>
</gene>
<dbReference type="OrthoDB" id="10255128at2759"/>
<feature type="region of interest" description="Disordered" evidence="1">
    <location>
        <begin position="307"/>
        <end position="374"/>
    </location>
</feature>
<sequence length="374" mass="39191">MPRNMHNPLPASLHSECLKARQILESFIDGSFTGSPGKEMPTRFLGEAKGLAIITVIRAGFLGSARVGSGILTARLEDGSWSAPSAVATAGVGFGGQFGIELTDFVFILNERALRTFSRTGSLTLSGNISIAFGPFGRSAEVSGGASTNGLASMFSYSKTVGMYGGVTVEGGMLIERKSANRKFYKTKVTADQLLRGEVPLPDATQSLMRVLGHKVFDPPAEMESREVPVTREISQPDGVVELSARAEAQPPSELPVDSGRGDLSPTPSPRHGNVRDLGIVTELDGTPCTPQPAELSSEPVVLSSVAGLPASVSEKPSRKPLRQDSGQSPGAQDAEPTVQPSPESTSPAEPTEKAAASNNGPHEERPAAFTINA</sequence>
<organism evidence="3 4">
    <name type="scientific">Aspergillus steynii IBT 23096</name>
    <dbReference type="NCBI Taxonomy" id="1392250"/>
    <lineage>
        <taxon>Eukaryota</taxon>
        <taxon>Fungi</taxon>
        <taxon>Dikarya</taxon>
        <taxon>Ascomycota</taxon>
        <taxon>Pezizomycotina</taxon>
        <taxon>Eurotiomycetes</taxon>
        <taxon>Eurotiomycetidae</taxon>
        <taxon>Eurotiales</taxon>
        <taxon>Aspergillaceae</taxon>
        <taxon>Aspergillus</taxon>
        <taxon>Aspergillus subgen. Circumdati</taxon>
    </lineage>
</organism>
<accession>A0A2I2FWG9</accession>
<evidence type="ECO:0000256" key="1">
    <source>
        <dbReference type="SAM" id="MobiDB-lite"/>
    </source>
</evidence>
<dbReference type="VEuPathDB" id="FungiDB:P170DRAFT_440165"/>
<dbReference type="GO" id="GO:0035091">
    <property type="term" value="F:phosphatidylinositol binding"/>
    <property type="evidence" value="ECO:0007669"/>
    <property type="project" value="TreeGrafter"/>
</dbReference>
<dbReference type="GO" id="GO:0051015">
    <property type="term" value="F:actin filament binding"/>
    <property type="evidence" value="ECO:0007669"/>
    <property type="project" value="TreeGrafter"/>
</dbReference>